<dbReference type="EMBL" id="BAAAQG010000015">
    <property type="protein sequence ID" value="GAA1716500.1"/>
    <property type="molecule type" value="Genomic_DNA"/>
</dbReference>
<dbReference type="PROSITE" id="PS50943">
    <property type="entry name" value="HTH_CROC1"/>
    <property type="match status" value="1"/>
</dbReference>
<dbReference type="Gene3D" id="1.10.260.40">
    <property type="entry name" value="lambda repressor-like DNA-binding domains"/>
    <property type="match status" value="1"/>
</dbReference>
<dbReference type="CDD" id="cd00093">
    <property type="entry name" value="HTH_XRE"/>
    <property type="match status" value="1"/>
</dbReference>
<evidence type="ECO:0000256" key="2">
    <source>
        <dbReference type="SAM" id="MobiDB-lite"/>
    </source>
</evidence>
<name>A0ABN2J253_9ACTN</name>
<dbReference type="InterPro" id="IPR010982">
    <property type="entry name" value="Lambda_DNA-bd_dom_sf"/>
</dbReference>
<evidence type="ECO:0000256" key="1">
    <source>
        <dbReference type="ARBA" id="ARBA00023125"/>
    </source>
</evidence>
<evidence type="ECO:0000313" key="4">
    <source>
        <dbReference type="EMBL" id="GAA1716500.1"/>
    </source>
</evidence>
<organism evidence="4 5">
    <name type="scientific">Dietzia cercidiphylli</name>
    <dbReference type="NCBI Taxonomy" id="498199"/>
    <lineage>
        <taxon>Bacteria</taxon>
        <taxon>Bacillati</taxon>
        <taxon>Actinomycetota</taxon>
        <taxon>Actinomycetes</taxon>
        <taxon>Mycobacteriales</taxon>
        <taxon>Dietziaceae</taxon>
        <taxon>Dietzia</taxon>
    </lineage>
</organism>
<proteinExistence type="predicted"/>
<feature type="compositionally biased region" description="Basic and acidic residues" evidence="2">
    <location>
        <begin position="1"/>
        <end position="14"/>
    </location>
</feature>
<feature type="region of interest" description="Disordered" evidence="2">
    <location>
        <begin position="1"/>
        <end position="59"/>
    </location>
</feature>
<gene>
    <name evidence="4" type="ORF">GCM10009831_27840</name>
</gene>
<comment type="caution">
    <text evidence="4">The sequence shown here is derived from an EMBL/GenBank/DDBJ whole genome shotgun (WGS) entry which is preliminary data.</text>
</comment>
<evidence type="ECO:0000259" key="3">
    <source>
        <dbReference type="PROSITE" id="PS50943"/>
    </source>
</evidence>
<accession>A0ABN2J253</accession>
<keyword evidence="1" id="KW-0238">DNA-binding</keyword>
<dbReference type="Pfam" id="PF01381">
    <property type="entry name" value="HTH_3"/>
    <property type="match status" value="1"/>
</dbReference>
<keyword evidence="5" id="KW-1185">Reference proteome</keyword>
<dbReference type="InterPro" id="IPR001387">
    <property type="entry name" value="Cro/C1-type_HTH"/>
</dbReference>
<feature type="domain" description="HTH cro/C1-type" evidence="3">
    <location>
        <begin position="67"/>
        <end position="121"/>
    </location>
</feature>
<dbReference type="SMART" id="SM00530">
    <property type="entry name" value="HTH_XRE"/>
    <property type="match status" value="1"/>
</dbReference>
<dbReference type="PANTHER" id="PTHR46797:SF1">
    <property type="entry name" value="METHYLPHOSPHONATE SYNTHASE"/>
    <property type="match status" value="1"/>
</dbReference>
<reference evidence="4 5" key="1">
    <citation type="journal article" date="2019" name="Int. J. Syst. Evol. Microbiol.">
        <title>The Global Catalogue of Microorganisms (GCM) 10K type strain sequencing project: providing services to taxonomists for standard genome sequencing and annotation.</title>
        <authorList>
            <consortium name="The Broad Institute Genomics Platform"/>
            <consortium name="The Broad Institute Genome Sequencing Center for Infectious Disease"/>
            <person name="Wu L."/>
            <person name="Ma J."/>
        </authorList>
    </citation>
    <scope>NUCLEOTIDE SEQUENCE [LARGE SCALE GENOMIC DNA]</scope>
    <source>
        <strain evidence="4 5">JCM 16002</strain>
    </source>
</reference>
<dbReference type="Proteomes" id="UP001500383">
    <property type="component" value="Unassembled WGS sequence"/>
</dbReference>
<dbReference type="InterPro" id="IPR050807">
    <property type="entry name" value="TransReg_Diox_bact_type"/>
</dbReference>
<evidence type="ECO:0000313" key="5">
    <source>
        <dbReference type="Proteomes" id="UP001500383"/>
    </source>
</evidence>
<dbReference type="PANTHER" id="PTHR46797">
    <property type="entry name" value="HTH-TYPE TRANSCRIPTIONAL REGULATOR"/>
    <property type="match status" value="1"/>
</dbReference>
<protein>
    <recommendedName>
        <fullName evidence="3">HTH cro/C1-type domain-containing protein</fullName>
    </recommendedName>
</protein>
<feature type="compositionally biased region" description="Basic and acidic residues" evidence="2">
    <location>
        <begin position="41"/>
        <end position="59"/>
    </location>
</feature>
<sequence length="176" mass="19181">MDSIAEKRGRETGRKPGSTAAQAVEPTAATLARRAKPTGEVPRHDDVAPQGDDDKRISESQDIGSFIRAQREAAEVSIRQLAERAGVSNPYLSQIERGLRKPSAEVLGQIARGLRLSAEVLYARAGILELKEGSPVRDAILTAPDLTERQREVLVEIYESFRTNNATAAEQVVDVH</sequence>
<dbReference type="SUPFAM" id="SSF47413">
    <property type="entry name" value="lambda repressor-like DNA-binding domains"/>
    <property type="match status" value="1"/>
</dbReference>